<dbReference type="InterPro" id="IPR029063">
    <property type="entry name" value="SAM-dependent_MTases_sf"/>
</dbReference>
<comment type="similarity">
    <text evidence="1">Belongs to the N(4)/N(6)-methyltransferase family.</text>
</comment>
<dbReference type="SUPFAM" id="SSF53335">
    <property type="entry name" value="S-adenosyl-L-methionine-dependent methyltransferases"/>
    <property type="match status" value="3"/>
</dbReference>
<dbReference type="PROSITE" id="PS00092">
    <property type="entry name" value="N6_MTASE"/>
    <property type="match status" value="1"/>
</dbReference>
<dbReference type="GO" id="GO:0008170">
    <property type="term" value="F:N-methyltransferase activity"/>
    <property type="evidence" value="ECO:0007669"/>
    <property type="project" value="InterPro"/>
</dbReference>
<sequence length="612" mass="70184">MDSYQIKLELTKTHHDACFSFDLNPRFGDIINGNISSKQVKSPFAKDISAGKNTYVYDAHTYHTKVPPQGIKPLIEYYTNPGDVVLDPFCGSGMTGVAATELGRKALLSDLSPAAAFITYNLNTPIDADLYLNAINEILNRAASLEKKLYTTYCRDCGSPAKVLYTVWSYGLICQNCQQEFIFWDVGRDEKASVRESKIKKEVNCPHCNVLLKRRNLKRTQRYPVAVGYKCCGSRLKESCVPLNNFDCELINSIEQSPMPKNLWYPQNTIPEGVNTRQPILAGIKTIDQCYTRRALYAMSFLWQEASSWPDIKVRDKLLFTLTSLYQRITVFSEFRFWGGSGNTANFHVPTVMNEQNVFQVFKRKAQTISWYFRESAHIPRTVRVSTQSACNLKQIPDKSVDYVFTDPPFGANINYSEMNLLWESWLQHWTDNKEEAIVNPVQGKSYQEYKNLLLKAFSEIKRVLKDGSWLTVAFHNSSEKAWVVIQEALADAGFQIKGTQIFDKKHGTFKMFVSDNAVGYDLIINCQKSHSLKVISQPMLEVREQAREFIKEYLANGNILTKDFLHVARQSEFDYRRLYSAWLAKTVKESLVSIDFETFREIVDQVQVEKK</sequence>
<evidence type="ECO:0000256" key="3">
    <source>
        <dbReference type="ARBA" id="ARBA00022679"/>
    </source>
</evidence>
<accession>A0A926WIV1</accession>
<evidence type="ECO:0000313" key="7">
    <source>
        <dbReference type="Proteomes" id="UP000662185"/>
    </source>
</evidence>
<dbReference type="AlphaFoldDB" id="A0A926WIV1"/>
<evidence type="ECO:0000256" key="2">
    <source>
        <dbReference type="ARBA" id="ARBA00022603"/>
    </source>
</evidence>
<comment type="caution">
    <text evidence="6">The sequence shown here is derived from an EMBL/GenBank/DDBJ whole genome shotgun (WGS) entry which is preliminary data.</text>
</comment>
<proteinExistence type="inferred from homology"/>
<protein>
    <recommendedName>
        <fullName evidence="5">DNA methylase N-4/N-6 domain-containing protein</fullName>
    </recommendedName>
</protein>
<dbReference type="Pfam" id="PF01555">
    <property type="entry name" value="N6_N4_Mtase"/>
    <property type="match status" value="1"/>
</dbReference>
<name>A0A926WIV1_9NOST</name>
<keyword evidence="2" id="KW-0489">Methyltransferase</keyword>
<keyword evidence="4" id="KW-0949">S-adenosyl-L-methionine</keyword>
<feature type="domain" description="DNA methylase N-4/N-6" evidence="5">
    <location>
        <begin position="60"/>
        <end position="113"/>
    </location>
</feature>
<keyword evidence="3" id="KW-0808">Transferase</keyword>
<organism evidence="6 7">
    <name type="scientific">Anabaena sphaerica FACHB-251</name>
    <dbReference type="NCBI Taxonomy" id="2692883"/>
    <lineage>
        <taxon>Bacteria</taxon>
        <taxon>Bacillati</taxon>
        <taxon>Cyanobacteriota</taxon>
        <taxon>Cyanophyceae</taxon>
        <taxon>Nostocales</taxon>
        <taxon>Nostocaceae</taxon>
        <taxon>Anabaena</taxon>
    </lineage>
</organism>
<gene>
    <name evidence="6" type="ORF">H6G06_12385</name>
</gene>
<dbReference type="GO" id="GO:0003677">
    <property type="term" value="F:DNA binding"/>
    <property type="evidence" value="ECO:0007669"/>
    <property type="project" value="InterPro"/>
</dbReference>
<dbReference type="GO" id="GO:0032259">
    <property type="term" value="P:methylation"/>
    <property type="evidence" value="ECO:0007669"/>
    <property type="project" value="UniProtKB-KW"/>
</dbReference>
<dbReference type="RefSeq" id="WP_190560503.1">
    <property type="nucleotide sequence ID" value="NZ_JACJQU010000006.1"/>
</dbReference>
<dbReference type="EMBL" id="JACJQU010000006">
    <property type="protein sequence ID" value="MBD2294266.1"/>
    <property type="molecule type" value="Genomic_DNA"/>
</dbReference>
<dbReference type="PRINTS" id="PR00506">
    <property type="entry name" value="D21N6MTFRASE"/>
</dbReference>
<reference evidence="7" key="1">
    <citation type="journal article" date="2020" name="ISME J.">
        <title>Comparative genomics reveals insights into cyanobacterial evolution and habitat adaptation.</title>
        <authorList>
            <person name="Chen M.Y."/>
            <person name="Teng W.K."/>
            <person name="Zhao L."/>
            <person name="Hu C.X."/>
            <person name="Zhou Y.K."/>
            <person name="Han B.P."/>
            <person name="Song L.R."/>
            <person name="Shu W.S."/>
        </authorList>
    </citation>
    <scope>NUCLEOTIDE SEQUENCE [LARGE SCALE GENOMIC DNA]</scope>
    <source>
        <strain evidence="7">FACHB-251</strain>
    </source>
</reference>
<dbReference type="Proteomes" id="UP000662185">
    <property type="component" value="Unassembled WGS sequence"/>
</dbReference>
<evidence type="ECO:0000256" key="1">
    <source>
        <dbReference type="ARBA" id="ARBA00006594"/>
    </source>
</evidence>
<evidence type="ECO:0000259" key="5">
    <source>
        <dbReference type="Pfam" id="PF01555"/>
    </source>
</evidence>
<dbReference type="InterPro" id="IPR002295">
    <property type="entry name" value="N4/N6-MTase_EcoPI_Mod-like"/>
</dbReference>
<dbReference type="InterPro" id="IPR002052">
    <property type="entry name" value="DNA_methylase_N6_adenine_CS"/>
</dbReference>
<dbReference type="Gene3D" id="3.40.50.150">
    <property type="entry name" value="Vaccinia Virus protein VP39"/>
    <property type="match status" value="2"/>
</dbReference>
<dbReference type="InterPro" id="IPR002941">
    <property type="entry name" value="DNA_methylase_N4/N6"/>
</dbReference>
<keyword evidence="7" id="KW-1185">Reference proteome</keyword>
<evidence type="ECO:0000256" key="4">
    <source>
        <dbReference type="ARBA" id="ARBA00022691"/>
    </source>
</evidence>
<evidence type="ECO:0000313" key="6">
    <source>
        <dbReference type="EMBL" id="MBD2294266.1"/>
    </source>
</evidence>